<gene>
    <name evidence="3" type="ORF">RH861_08375</name>
</gene>
<evidence type="ECO:0000259" key="2">
    <source>
        <dbReference type="Pfam" id="PF22504"/>
    </source>
</evidence>
<dbReference type="InterPro" id="IPR054262">
    <property type="entry name" value="DUF6993"/>
</dbReference>
<comment type="caution">
    <text evidence="3">The sequence shown here is derived from an EMBL/GenBank/DDBJ whole genome shotgun (WGS) entry which is preliminary data.</text>
</comment>
<accession>A0ABU1FL36</accession>
<proteinExistence type="predicted"/>
<protein>
    <recommendedName>
        <fullName evidence="2">DUF6993 domain-containing protein</fullName>
    </recommendedName>
</protein>
<feature type="signal peptide" evidence="1">
    <location>
        <begin position="1"/>
        <end position="26"/>
    </location>
</feature>
<feature type="domain" description="DUF6993" evidence="2">
    <location>
        <begin position="75"/>
        <end position="159"/>
    </location>
</feature>
<dbReference type="RefSeq" id="WP_310520622.1">
    <property type="nucleotide sequence ID" value="NZ_BAABBS010000002.1"/>
</dbReference>
<reference evidence="4" key="1">
    <citation type="submission" date="2023-07" db="EMBL/GenBank/DDBJ databases">
        <title>Description of three actinobacteria isolated from air of manufacturing shop in a pharmaceutical factory.</title>
        <authorList>
            <person name="Zhang D.-F."/>
        </authorList>
    </citation>
    <scope>NUCLEOTIDE SEQUENCE [LARGE SCALE GENOMIC DNA]</scope>
    <source>
        <strain evidence="4">CCTCC AB 2011122</strain>
    </source>
</reference>
<feature type="chain" id="PRO_5046235246" description="DUF6993 domain-containing protein" evidence="1">
    <location>
        <begin position="27"/>
        <end position="165"/>
    </location>
</feature>
<dbReference type="EMBL" id="JAVKGS010000002">
    <property type="protein sequence ID" value="MDR5692077.1"/>
    <property type="molecule type" value="Genomic_DNA"/>
</dbReference>
<organism evidence="3 4">
    <name type="scientific">Agromyces indicus</name>
    <dbReference type="NCBI Taxonomy" id="758919"/>
    <lineage>
        <taxon>Bacteria</taxon>
        <taxon>Bacillati</taxon>
        <taxon>Actinomycetota</taxon>
        <taxon>Actinomycetes</taxon>
        <taxon>Micrococcales</taxon>
        <taxon>Microbacteriaceae</taxon>
        <taxon>Agromyces</taxon>
    </lineage>
</organism>
<dbReference type="PROSITE" id="PS51257">
    <property type="entry name" value="PROKAR_LIPOPROTEIN"/>
    <property type="match status" value="1"/>
</dbReference>
<keyword evidence="4" id="KW-1185">Reference proteome</keyword>
<keyword evidence="1" id="KW-0732">Signal</keyword>
<dbReference type="Pfam" id="PF22504">
    <property type="entry name" value="DUF6993"/>
    <property type="match status" value="1"/>
</dbReference>
<name>A0ABU1FL36_9MICO</name>
<sequence>MGRRKTGAVIVGLVCAAAFGLTGCTASEPAAVVTAEPTRTPRPVPSTIAPPENVDLVLRPELSAAENLTFFDTVNRAVISADPGAGGRAFIDALVAAGFDRAAMQVTDDTTTLGEPADSIQFAVGFGPDCLIGQYGPKSGGYQSAVRPALGTGGCLIGDTRPIDW</sequence>
<dbReference type="Proteomes" id="UP001260072">
    <property type="component" value="Unassembled WGS sequence"/>
</dbReference>
<evidence type="ECO:0000256" key="1">
    <source>
        <dbReference type="SAM" id="SignalP"/>
    </source>
</evidence>
<evidence type="ECO:0000313" key="3">
    <source>
        <dbReference type="EMBL" id="MDR5692077.1"/>
    </source>
</evidence>
<evidence type="ECO:0000313" key="4">
    <source>
        <dbReference type="Proteomes" id="UP001260072"/>
    </source>
</evidence>